<dbReference type="Pfam" id="PF13577">
    <property type="entry name" value="SnoaL_4"/>
    <property type="match status" value="1"/>
</dbReference>
<dbReference type="InterPro" id="IPR032710">
    <property type="entry name" value="NTF2-like_dom_sf"/>
</dbReference>
<accession>K0F3Y2</accession>
<name>K0F3Y2_NOCB7</name>
<organism evidence="2 3">
    <name type="scientific">Nocardia brasiliensis (strain ATCC 700358 / HUJEG-1)</name>
    <dbReference type="NCBI Taxonomy" id="1133849"/>
    <lineage>
        <taxon>Bacteria</taxon>
        <taxon>Bacillati</taxon>
        <taxon>Actinomycetota</taxon>
        <taxon>Actinomycetes</taxon>
        <taxon>Mycobacteriales</taxon>
        <taxon>Nocardiaceae</taxon>
        <taxon>Nocardia</taxon>
    </lineage>
</organism>
<dbReference type="Gene3D" id="3.10.450.50">
    <property type="match status" value="1"/>
</dbReference>
<proteinExistence type="predicted"/>
<dbReference type="Proteomes" id="UP000006304">
    <property type="component" value="Chromosome"/>
</dbReference>
<dbReference type="KEGG" id="nbr:O3I_029405"/>
<gene>
    <name evidence="2" type="ORF">O3I_029405</name>
</gene>
<sequence length="136" mass="15422">MSTNTLLADRVEIADLFARWSRLLDEHRWADAGTVFTDDVEVHSPRIQVRGIGKVAHFLRESEVDGEHTQHITTDLLVDLDGDEATASANSLVHFYRDDTPPHQTSGLHLNCILTRTPAGWRLRRTQITLAWIREG</sequence>
<dbReference type="eggNOG" id="ENOG50343PC">
    <property type="taxonomic scope" value="Bacteria"/>
</dbReference>
<dbReference type="EMBL" id="CP003876">
    <property type="protein sequence ID" value="AFU03830.1"/>
    <property type="molecule type" value="Genomic_DNA"/>
</dbReference>
<evidence type="ECO:0000313" key="3">
    <source>
        <dbReference type="Proteomes" id="UP000006304"/>
    </source>
</evidence>
<reference evidence="2 3" key="1">
    <citation type="journal article" date="2012" name="J. Bacteriol.">
        <title>Complete genome sequence of Nocardia brasiliensis HUJEG-1.</title>
        <authorList>
            <person name="Vera-Cabrera L."/>
            <person name="Ortiz-Lopez R."/>
            <person name="Elizondo-Gonzalez R."/>
            <person name="Perez-Maya A.A."/>
            <person name="Ocampo-Candiani J."/>
        </authorList>
    </citation>
    <scope>NUCLEOTIDE SEQUENCE [LARGE SCALE GENOMIC DNA]</scope>
    <source>
        <strain evidence="3">ATCC 700358</strain>
    </source>
</reference>
<dbReference type="AlphaFoldDB" id="K0F3Y2"/>
<dbReference type="STRING" id="1133849.O3I_029405"/>
<evidence type="ECO:0000313" key="2">
    <source>
        <dbReference type="EMBL" id="AFU03830.1"/>
    </source>
</evidence>
<evidence type="ECO:0000259" key="1">
    <source>
        <dbReference type="Pfam" id="PF13577"/>
    </source>
</evidence>
<dbReference type="HOGENOM" id="CLU_106738_10_2_11"/>
<dbReference type="RefSeq" id="WP_014986685.1">
    <property type="nucleotide sequence ID" value="NC_018681.1"/>
</dbReference>
<keyword evidence="3" id="KW-1185">Reference proteome</keyword>
<feature type="domain" description="SnoaL-like" evidence="1">
    <location>
        <begin position="7"/>
        <end position="126"/>
    </location>
</feature>
<protein>
    <recommendedName>
        <fullName evidence="1">SnoaL-like domain-containing protein</fullName>
    </recommendedName>
</protein>
<dbReference type="SUPFAM" id="SSF54427">
    <property type="entry name" value="NTF2-like"/>
    <property type="match status" value="1"/>
</dbReference>
<dbReference type="InterPro" id="IPR037401">
    <property type="entry name" value="SnoaL-like"/>
</dbReference>